<name>A0A835MYY6_9ROSI</name>
<keyword evidence="2" id="KW-1185">Reference proteome</keyword>
<protein>
    <submittedName>
        <fullName evidence="1">Uncharacterized protein</fullName>
    </submittedName>
</protein>
<sequence>MVDDYNRPVMYKSIKHGDYLRYTFQRKWMEKPTPSFTKLETKAFQLLLPLLSTWDNEKN</sequence>
<proteinExistence type="predicted"/>
<gene>
    <name evidence="1" type="ORF">SADUNF_Sadunf10G0155000</name>
</gene>
<comment type="caution">
    <text evidence="1">The sequence shown here is derived from an EMBL/GenBank/DDBJ whole genome shotgun (WGS) entry which is preliminary data.</text>
</comment>
<evidence type="ECO:0000313" key="1">
    <source>
        <dbReference type="EMBL" id="KAF9674708.1"/>
    </source>
</evidence>
<dbReference type="EMBL" id="JADGMS010000010">
    <property type="protein sequence ID" value="KAF9674708.1"/>
    <property type="molecule type" value="Genomic_DNA"/>
</dbReference>
<dbReference type="AlphaFoldDB" id="A0A835MYY6"/>
<accession>A0A835MYY6</accession>
<organism evidence="1 2">
    <name type="scientific">Salix dunnii</name>
    <dbReference type="NCBI Taxonomy" id="1413687"/>
    <lineage>
        <taxon>Eukaryota</taxon>
        <taxon>Viridiplantae</taxon>
        <taxon>Streptophyta</taxon>
        <taxon>Embryophyta</taxon>
        <taxon>Tracheophyta</taxon>
        <taxon>Spermatophyta</taxon>
        <taxon>Magnoliopsida</taxon>
        <taxon>eudicotyledons</taxon>
        <taxon>Gunneridae</taxon>
        <taxon>Pentapetalae</taxon>
        <taxon>rosids</taxon>
        <taxon>fabids</taxon>
        <taxon>Malpighiales</taxon>
        <taxon>Salicaceae</taxon>
        <taxon>Saliceae</taxon>
        <taxon>Salix</taxon>
    </lineage>
</organism>
<reference evidence="1 2" key="1">
    <citation type="submission" date="2020-10" db="EMBL/GenBank/DDBJ databases">
        <title>Plant Genome Project.</title>
        <authorList>
            <person name="Zhang R.-G."/>
        </authorList>
    </citation>
    <scope>NUCLEOTIDE SEQUENCE [LARGE SCALE GENOMIC DNA]</scope>
    <source>
        <strain evidence="1">FAFU-HL-1</strain>
        <tissue evidence="1">Leaf</tissue>
    </source>
</reference>
<dbReference type="Proteomes" id="UP000657918">
    <property type="component" value="Unassembled WGS sequence"/>
</dbReference>
<evidence type="ECO:0000313" key="2">
    <source>
        <dbReference type="Proteomes" id="UP000657918"/>
    </source>
</evidence>